<feature type="compositionally biased region" description="Low complexity" evidence="1">
    <location>
        <begin position="36"/>
        <end position="49"/>
    </location>
</feature>
<organism evidence="2 3">
    <name type="scientific">Lujinxingia vulgaris</name>
    <dbReference type="NCBI Taxonomy" id="2600176"/>
    <lineage>
        <taxon>Bacteria</taxon>
        <taxon>Deltaproteobacteria</taxon>
        <taxon>Bradymonadales</taxon>
        <taxon>Lujinxingiaceae</taxon>
        <taxon>Lujinxingia</taxon>
    </lineage>
</organism>
<dbReference type="RefSeq" id="WP_146980977.1">
    <property type="nucleotide sequence ID" value="NZ_VOSM01000003.1"/>
</dbReference>
<feature type="region of interest" description="Disordered" evidence="1">
    <location>
        <begin position="36"/>
        <end position="67"/>
    </location>
</feature>
<dbReference type="AlphaFoldDB" id="A0A5C6X7K6"/>
<evidence type="ECO:0000313" key="2">
    <source>
        <dbReference type="EMBL" id="TXD37824.1"/>
    </source>
</evidence>
<gene>
    <name evidence="2" type="ORF">FRC98_09080</name>
</gene>
<evidence type="ECO:0000313" key="3">
    <source>
        <dbReference type="Proteomes" id="UP000321412"/>
    </source>
</evidence>
<protein>
    <submittedName>
        <fullName evidence="2">Uncharacterized protein</fullName>
    </submittedName>
</protein>
<accession>A0A5C6X7K6</accession>
<dbReference type="EMBL" id="VOSM01000003">
    <property type="protein sequence ID" value="TXD37824.1"/>
    <property type="molecule type" value="Genomic_DNA"/>
</dbReference>
<reference evidence="2 3" key="1">
    <citation type="submission" date="2019-08" db="EMBL/GenBank/DDBJ databases">
        <title>Bradymonadales sp. TMQ4.</title>
        <authorList>
            <person name="Liang Q."/>
        </authorList>
    </citation>
    <scope>NUCLEOTIDE SEQUENCE [LARGE SCALE GENOMIC DNA]</scope>
    <source>
        <strain evidence="2 3">TMQ4</strain>
    </source>
</reference>
<dbReference type="Proteomes" id="UP000321412">
    <property type="component" value="Unassembled WGS sequence"/>
</dbReference>
<evidence type="ECO:0000256" key="1">
    <source>
        <dbReference type="SAM" id="MobiDB-lite"/>
    </source>
</evidence>
<name>A0A5C6X7K6_9DELT</name>
<comment type="caution">
    <text evidence="2">The sequence shown here is derived from an EMBL/GenBank/DDBJ whole genome shotgun (WGS) entry which is preliminary data.</text>
</comment>
<proteinExistence type="predicted"/>
<keyword evidence="3" id="KW-1185">Reference proteome</keyword>
<sequence length="67" mass="6830">MQGEKTALQPQPQLAALGLMIFLIGALALSLWPAPAPASAVSQPPAQSATGAADGERASVEAMFRAR</sequence>